<name>A0A1E7Q6X1_9GAMM</name>
<evidence type="ECO:0000256" key="4">
    <source>
        <dbReference type="ARBA" id="ARBA00022989"/>
    </source>
</evidence>
<dbReference type="PIRSF" id="PIRSF037714">
    <property type="entry name" value="TolR"/>
    <property type="match status" value="1"/>
</dbReference>
<feature type="domain" description="MotA/TolQ/ExbB proton channel" evidence="10">
    <location>
        <begin position="320"/>
        <end position="438"/>
    </location>
</feature>
<feature type="compositionally biased region" description="Basic and acidic residues" evidence="7">
    <location>
        <begin position="45"/>
        <end position="63"/>
    </location>
</feature>
<feature type="transmembrane region" description="Helical" evidence="8">
    <location>
        <begin position="360"/>
        <end position="382"/>
    </location>
</feature>
<dbReference type="InterPro" id="IPR002898">
    <property type="entry name" value="MotA_ExbB_proton_chnl"/>
</dbReference>
<sequence length="455" mass="49610">MNKAMKTMLAAAALTLSAGIAFNATADTAKLDQLLQQIKKERTVEGRVNQEREREFLSERSDKQSLLNTAKKQQAAEETRGTNLQKKFQENDQLIAQKQQELESALGTMGELFGVVRQSANQSIGTITSSIVSAEYPDRDVPLRTIAAATELPNLGEMEDLWMALLTEMNESGKISKFDAEVVKLDGGSETKRVTRFGTFHLTTGSEYLVLNKDTDQIQPLGRNPQSKIHNSVANFDKASAGELAGLYVDPTKGNSLLRLNQQRSTLFEYYQAGEEVGYIITFVFFLGILLGLERFVTLSMIGGKIRSQLKNLAKPSSANPLGRILKVYHDNKNVDAENLELKLDEAILREIPKVERGIGLIKLFAAVAPLLGLLGTVIGMIQTFQQITLYGTGDPKLMAGSISLALVTTALGLIAAIPLLFVHSIISGKAKSILHVLDEQAAGIVAAHAEKEKA</sequence>
<keyword evidence="12" id="KW-1185">Reference proteome</keyword>
<dbReference type="OrthoDB" id="4045at2"/>
<feature type="signal peptide" evidence="9">
    <location>
        <begin position="1"/>
        <end position="26"/>
    </location>
</feature>
<dbReference type="EMBL" id="MKEK01000001">
    <property type="protein sequence ID" value="OEY69877.1"/>
    <property type="molecule type" value="Genomic_DNA"/>
</dbReference>
<keyword evidence="2" id="KW-1003">Cell membrane</keyword>
<comment type="caution">
    <text evidence="11">The sequence shown here is derived from an EMBL/GenBank/DDBJ whole genome shotgun (WGS) entry which is preliminary data.</text>
</comment>
<evidence type="ECO:0000313" key="12">
    <source>
        <dbReference type="Proteomes" id="UP000242258"/>
    </source>
</evidence>
<feature type="chain" id="PRO_5009200436" evidence="9">
    <location>
        <begin position="27"/>
        <end position="455"/>
    </location>
</feature>
<dbReference type="InterPro" id="IPR050790">
    <property type="entry name" value="ExbB/TolQ_transport"/>
</dbReference>
<dbReference type="RefSeq" id="WP_070049446.1">
    <property type="nucleotide sequence ID" value="NZ_CBCSDO010000007.1"/>
</dbReference>
<evidence type="ECO:0000256" key="2">
    <source>
        <dbReference type="ARBA" id="ARBA00022475"/>
    </source>
</evidence>
<evidence type="ECO:0000256" key="8">
    <source>
        <dbReference type="SAM" id="Phobius"/>
    </source>
</evidence>
<reference evidence="12" key="1">
    <citation type="submission" date="2016-09" db="EMBL/GenBank/DDBJ databases">
        <authorList>
            <person name="Wan X."/>
            <person name="Hou S."/>
        </authorList>
    </citation>
    <scope>NUCLEOTIDE SEQUENCE [LARGE SCALE GENOMIC DNA]</scope>
    <source>
        <strain evidence="12">KH87</strain>
    </source>
</reference>
<proteinExistence type="inferred from homology"/>
<gene>
    <name evidence="11" type="ORF">BI198_10115</name>
</gene>
<dbReference type="STRING" id="1628148.BI198_10115"/>
<keyword evidence="11" id="KW-0282">Flagellum</keyword>
<accession>A0A1E7Q6X1</accession>
<keyword evidence="6" id="KW-0653">Protein transport</keyword>
<feature type="region of interest" description="Disordered" evidence="7">
    <location>
        <begin position="45"/>
        <end position="85"/>
    </location>
</feature>
<evidence type="ECO:0000256" key="7">
    <source>
        <dbReference type="SAM" id="MobiDB-lite"/>
    </source>
</evidence>
<keyword evidence="4 8" id="KW-1133">Transmembrane helix</keyword>
<dbReference type="GO" id="GO:0005886">
    <property type="term" value="C:plasma membrane"/>
    <property type="evidence" value="ECO:0007669"/>
    <property type="project" value="UniProtKB-SubCell"/>
</dbReference>
<dbReference type="AlphaFoldDB" id="A0A1E7Q6X1"/>
<keyword evidence="5 8" id="KW-0472">Membrane</keyword>
<dbReference type="InterPro" id="IPR017270">
    <property type="entry name" value="MotA/TolQ/ExbB-rel"/>
</dbReference>
<evidence type="ECO:0000256" key="3">
    <source>
        <dbReference type="ARBA" id="ARBA00022692"/>
    </source>
</evidence>
<dbReference type="Pfam" id="PF01618">
    <property type="entry name" value="MotA_ExbB"/>
    <property type="match status" value="1"/>
</dbReference>
<evidence type="ECO:0000259" key="10">
    <source>
        <dbReference type="Pfam" id="PF01618"/>
    </source>
</evidence>
<keyword evidence="11" id="KW-0966">Cell projection</keyword>
<dbReference type="Proteomes" id="UP000242258">
    <property type="component" value="Unassembled WGS sequence"/>
</dbReference>
<feature type="transmembrane region" description="Helical" evidence="8">
    <location>
        <begin position="402"/>
        <end position="423"/>
    </location>
</feature>
<comment type="subcellular location">
    <subcellularLocation>
        <location evidence="1">Cell membrane</location>
        <topology evidence="1">Multi-pass membrane protein</topology>
    </subcellularLocation>
    <subcellularLocation>
        <location evidence="6">Membrane</location>
        <topology evidence="6">Multi-pass membrane protein</topology>
    </subcellularLocation>
</comment>
<evidence type="ECO:0000256" key="9">
    <source>
        <dbReference type="SAM" id="SignalP"/>
    </source>
</evidence>
<keyword evidence="9" id="KW-0732">Signal</keyword>
<evidence type="ECO:0000256" key="6">
    <source>
        <dbReference type="RuleBase" id="RU004057"/>
    </source>
</evidence>
<evidence type="ECO:0000313" key="11">
    <source>
        <dbReference type="EMBL" id="OEY69877.1"/>
    </source>
</evidence>
<feature type="transmembrane region" description="Helical" evidence="8">
    <location>
        <begin position="277"/>
        <end position="297"/>
    </location>
</feature>
<keyword evidence="11" id="KW-0969">Cilium</keyword>
<evidence type="ECO:0000256" key="5">
    <source>
        <dbReference type="ARBA" id="ARBA00023136"/>
    </source>
</evidence>
<comment type="similarity">
    <text evidence="6">Belongs to the exbB/tolQ family.</text>
</comment>
<protein>
    <submittedName>
        <fullName evidence="11">Flagellar motor protein MotA</fullName>
    </submittedName>
</protein>
<dbReference type="GO" id="GO:0017038">
    <property type="term" value="P:protein import"/>
    <property type="evidence" value="ECO:0007669"/>
    <property type="project" value="TreeGrafter"/>
</dbReference>
<evidence type="ECO:0000256" key="1">
    <source>
        <dbReference type="ARBA" id="ARBA00004651"/>
    </source>
</evidence>
<dbReference type="PANTHER" id="PTHR30625">
    <property type="entry name" value="PROTEIN TOLQ"/>
    <property type="match status" value="1"/>
</dbReference>
<keyword evidence="6" id="KW-0813">Transport</keyword>
<dbReference type="PANTHER" id="PTHR30625:SF11">
    <property type="entry name" value="MOTA_TOLQ_EXBB PROTON CHANNEL DOMAIN-CONTAINING PROTEIN"/>
    <property type="match status" value="1"/>
</dbReference>
<keyword evidence="3 8" id="KW-0812">Transmembrane</keyword>
<organism evidence="11 12">
    <name type="scientific">Rheinheimera salexigens</name>
    <dbReference type="NCBI Taxonomy" id="1628148"/>
    <lineage>
        <taxon>Bacteria</taxon>
        <taxon>Pseudomonadati</taxon>
        <taxon>Pseudomonadota</taxon>
        <taxon>Gammaproteobacteria</taxon>
        <taxon>Chromatiales</taxon>
        <taxon>Chromatiaceae</taxon>
        <taxon>Rheinheimera</taxon>
    </lineage>
</organism>